<dbReference type="InterPro" id="IPR008949">
    <property type="entry name" value="Isoprenoid_synthase_dom_sf"/>
</dbReference>
<reference evidence="7" key="1">
    <citation type="submission" date="2020-06" db="EMBL/GenBank/DDBJ databases">
        <authorList>
            <person name="Li T."/>
            <person name="Hu X."/>
            <person name="Zhang T."/>
            <person name="Song X."/>
            <person name="Zhang H."/>
            <person name="Dai N."/>
            <person name="Sheng W."/>
            <person name="Hou X."/>
            <person name="Wei L."/>
        </authorList>
    </citation>
    <scope>NUCLEOTIDE SEQUENCE</scope>
    <source>
        <strain evidence="7">KEN1</strain>
        <tissue evidence="7">Leaf</tissue>
    </source>
</reference>
<dbReference type="SFLD" id="SFLDS00005">
    <property type="entry name" value="Isoprenoid_Synthase_Type_I"/>
    <property type="match status" value="1"/>
</dbReference>
<evidence type="ECO:0000256" key="1">
    <source>
        <dbReference type="ARBA" id="ARBA00022723"/>
    </source>
</evidence>
<dbReference type="SUPFAM" id="SSF56219">
    <property type="entry name" value="DNase I-like"/>
    <property type="match status" value="1"/>
</dbReference>
<dbReference type="SUPFAM" id="SSF48576">
    <property type="entry name" value="Terpenoid synthases"/>
    <property type="match status" value="1"/>
</dbReference>
<evidence type="ECO:0000259" key="4">
    <source>
        <dbReference type="Pfam" id="PF01397"/>
    </source>
</evidence>
<feature type="domain" description="Terpene synthase N-terminal" evidence="4">
    <location>
        <begin position="481"/>
        <end position="549"/>
    </location>
</feature>
<dbReference type="AlphaFoldDB" id="A0AAW2Y5Q4"/>
<dbReference type="Pfam" id="PF03936">
    <property type="entry name" value="Terpene_synth_C"/>
    <property type="match status" value="1"/>
</dbReference>
<proteinExistence type="predicted"/>
<evidence type="ECO:0000259" key="5">
    <source>
        <dbReference type="Pfam" id="PF03372"/>
    </source>
</evidence>
<dbReference type="InterPro" id="IPR008930">
    <property type="entry name" value="Terpenoid_cyclase/PrenylTrfase"/>
</dbReference>
<evidence type="ECO:0000259" key="6">
    <source>
        <dbReference type="Pfam" id="PF03936"/>
    </source>
</evidence>
<dbReference type="PANTHER" id="PTHR31225:SF98">
    <property type="entry name" value="TERPENE SYNTHASE 9-RELATED"/>
    <property type="match status" value="1"/>
</dbReference>
<keyword evidence="2" id="KW-0460">Magnesium</keyword>
<keyword evidence="1" id="KW-0479">Metal-binding</keyword>
<accession>A0AAW2Y5Q4</accession>
<comment type="caution">
    <text evidence="7">The sequence shown here is derived from an EMBL/GenBank/DDBJ whole genome shotgun (WGS) entry which is preliminary data.</text>
</comment>
<dbReference type="PANTHER" id="PTHR31225">
    <property type="entry name" value="OS04G0344100 PROTEIN-RELATED"/>
    <property type="match status" value="1"/>
</dbReference>
<dbReference type="InterPro" id="IPR050148">
    <property type="entry name" value="Terpene_synthase-like"/>
</dbReference>
<dbReference type="SUPFAM" id="SSF48239">
    <property type="entry name" value="Terpenoid cyclases/Protein prenyltransferases"/>
    <property type="match status" value="1"/>
</dbReference>
<dbReference type="GO" id="GO:0000287">
    <property type="term" value="F:magnesium ion binding"/>
    <property type="evidence" value="ECO:0007669"/>
    <property type="project" value="InterPro"/>
</dbReference>
<name>A0AAW2Y5Q4_9LAMI</name>
<feature type="domain" description="Terpene synthase metal-binding" evidence="6">
    <location>
        <begin position="567"/>
        <end position="781"/>
    </location>
</feature>
<reference evidence="7" key="2">
    <citation type="journal article" date="2024" name="Plant">
        <title>Genomic evolution and insights into agronomic trait innovations of Sesamum species.</title>
        <authorList>
            <person name="Miao H."/>
            <person name="Wang L."/>
            <person name="Qu L."/>
            <person name="Liu H."/>
            <person name="Sun Y."/>
            <person name="Le M."/>
            <person name="Wang Q."/>
            <person name="Wei S."/>
            <person name="Zheng Y."/>
            <person name="Lin W."/>
            <person name="Duan Y."/>
            <person name="Cao H."/>
            <person name="Xiong S."/>
            <person name="Wang X."/>
            <person name="Wei L."/>
            <person name="Li C."/>
            <person name="Ma Q."/>
            <person name="Ju M."/>
            <person name="Zhao R."/>
            <person name="Li G."/>
            <person name="Mu C."/>
            <person name="Tian Q."/>
            <person name="Mei H."/>
            <person name="Zhang T."/>
            <person name="Gao T."/>
            <person name="Zhang H."/>
        </authorList>
    </citation>
    <scope>NUCLEOTIDE SEQUENCE</scope>
    <source>
        <strain evidence="7">KEN1</strain>
    </source>
</reference>
<dbReference type="SFLD" id="SFLDG01019">
    <property type="entry name" value="Terpene_Cyclase_Like_1_C_Termi"/>
    <property type="match status" value="1"/>
</dbReference>
<protein>
    <submittedName>
        <fullName evidence="7">(+)-epi-alpha-bisabolol synthase</fullName>
    </submittedName>
</protein>
<evidence type="ECO:0000256" key="2">
    <source>
        <dbReference type="ARBA" id="ARBA00022842"/>
    </source>
</evidence>
<dbReference type="InterPro" id="IPR005135">
    <property type="entry name" value="Endo/exonuclease/phosphatase"/>
</dbReference>
<dbReference type="InterPro" id="IPR005630">
    <property type="entry name" value="Terpene_synthase_metal-bd"/>
</dbReference>
<dbReference type="GO" id="GO:0010333">
    <property type="term" value="F:terpene synthase activity"/>
    <property type="evidence" value="ECO:0007669"/>
    <property type="project" value="InterPro"/>
</dbReference>
<dbReference type="Pfam" id="PF03372">
    <property type="entry name" value="Exo_endo_phos"/>
    <property type="match status" value="1"/>
</dbReference>
<dbReference type="InterPro" id="IPR036965">
    <property type="entry name" value="Terpene_synth_N_sf"/>
</dbReference>
<keyword evidence="3" id="KW-0456">Lyase</keyword>
<dbReference type="InterPro" id="IPR034741">
    <property type="entry name" value="Terpene_cyclase-like_1_C"/>
</dbReference>
<feature type="domain" description="Endonuclease/exonuclease/phosphatase" evidence="5">
    <location>
        <begin position="81"/>
        <end position="192"/>
    </location>
</feature>
<sequence length="839" mass="97161">MKRMKTLRALNSVALWKLFHDLSCCVERPGDRVLLAWNDSEVGVEILESHSQFIHAWVVNRQIHTRCLITVVYGANELVVRRQLWVAITRIADGLQGEPWLLFGDFNAVLDTSEIWGSCSDQTQAMNEFNQCLLEAGLTTLPMRGHWFSWHNSRDGTRSLWKRLDRVLVNEAFLESWPGSFYLCDAPVTSDHSPLNLRNERATHGLWFMFRFDNYLALAPGFLDTVAGVWRHNIYRTKLYSVVRKLKLLKPVFRVQRKNKGDLVMNVQLAAAFLSQAQSLVQKYRHNELLERLEKACRWIYARAIQQEQSMLKQRAKLTWLKEGDVCSRTFFKKVKARTAVHRVRQEEVRLEHLSTWANHLITEEEATGLIAPIQDEEIRQSVFGIADEKAPGPDGYSAKFYKAAWPVIGLEVSTAVREFFANGRILKQINATLLTLLPKVHMPCRVSEYRSIAYCNVMYKIISRILEKKFLERTEKLNGEVAMLLEKTNDPFDQIELVDWNNDDLHSTALGFRLLRQHGYNVSPEIFRNFMDQKGNFRTTLCDDETDTNPLLLELAKLDFNIVQKMYQDELKELSRIMLVKFAVLITIIDDIYDVYGTLDELELFTDAVDRWDINALKLLPDYMKICFLALFNTVNKMAYDVLRDQGFDIIPHSTNRWAELCKKYMVEAQWYYSGYKPSLKEFLGNGWVSVTGPLVLVHAYLSMTNPLKDKPLEDLQKHPEIIKWTSLVCRLADDLGTSCDELKRGDNPKSIQCYMHDTGCCEDDSRSFIKNLIESTWKKINKDILMNHEYSKDFIKASINFARISQCMYQYGDGHGIPDRESKARILSLVIEPLPLS</sequence>
<dbReference type="Gene3D" id="3.60.10.10">
    <property type="entry name" value="Endonuclease/exonuclease/phosphatase"/>
    <property type="match status" value="1"/>
</dbReference>
<dbReference type="InterPro" id="IPR001906">
    <property type="entry name" value="Terpene_synth_N"/>
</dbReference>
<dbReference type="Gene3D" id="1.50.10.130">
    <property type="entry name" value="Terpene synthase, N-terminal domain"/>
    <property type="match status" value="1"/>
</dbReference>
<evidence type="ECO:0000256" key="3">
    <source>
        <dbReference type="ARBA" id="ARBA00023239"/>
    </source>
</evidence>
<dbReference type="InterPro" id="IPR036691">
    <property type="entry name" value="Endo/exonu/phosph_ase_sf"/>
</dbReference>
<dbReference type="Pfam" id="PF01397">
    <property type="entry name" value="Terpene_synth"/>
    <property type="match status" value="1"/>
</dbReference>
<organism evidence="7">
    <name type="scientific">Sesamum latifolium</name>
    <dbReference type="NCBI Taxonomy" id="2727402"/>
    <lineage>
        <taxon>Eukaryota</taxon>
        <taxon>Viridiplantae</taxon>
        <taxon>Streptophyta</taxon>
        <taxon>Embryophyta</taxon>
        <taxon>Tracheophyta</taxon>
        <taxon>Spermatophyta</taxon>
        <taxon>Magnoliopsida</taxon>
        <taxon>eudicotyledons</taxon>
        <taxon>Gunneridae</taxon>
        <taxon>Pentapetalae</taxon>
        <taxon>asterids</taxon>
        <taxon>lamiids</taxon>
        <taxon>Lamiales</taxon>
        <taxon>Pedaliaceae</taxon>
        <taxon>Sesamum</taxon>
    </lineage>
</organism>
<gene>
    <name evidence="7" type="ORF">Slati_0722300</name>
</gene>
<evidence type="ECO:0000313" key="7">
    <source>
        <dbReference type="EMBL" id="KAL0460951.1"/>
    </source>
</evidence>
<dbReference type="Gene3D" id="1.10.600.10">
    <property type="entry name" value="Farnesyl Diphosphate Synthase"/>
    <property type="match status" value="1"/>
</dbReference>
<dbReference type="GO" id="GO:0016114">
    <property type="term" value="P:terpenoid biosynthetic process"/>
    <property type="evidence" value="ECO:0007669"/>
    <property type="project" value="InterPro"/>
</dbReference>
<dbReference type="EMBL" id="JACGWN010000002">
    <property type="protein sequence ID" value="KAL0460951.1"/>
    <property type="molecule type" value="Genomic_DNA"/>
</dbReference>